<dbReference type="Proteomes" id="UP001607302">
    <property type="component" value="Unassembled WGS sequence"/>
</dbReference>
<dbReference type="AlphaFoldDB" id="A0ABD2A9R9"/>
<name>A0ABD2A9R9_VESSQ</name>
<evidence type="ECO:0000313" key="2">
    <source>
        <dbReference type="Proteomes" id="UP001607302"/>
    </source>
</evidence>
<reference evidence="1 2" key="1">
    <citation type="journal article" date="2024" name="Ann. Entomol. Soc. Am.">
        <title>Genomic analyses of the southern and eastern yellowjacket wasps (Hymenoptera: Vespidae) reveal evolutionary signatures of social life.</title>
        <authorList>
            <person name="Catto M.A."/>
            <person name="Caine P.B."/>
            <person name="Orr S.E."/>
            <person name="Hunt B.G."/>
            <person name="Goodisman M.A.D."/>
        </authorList>
    </citation>
    <scope>NUCLEOTIDE SEQUENCE [LARGE SCALE GENOMIC DNA]</scope>
    <source>
        <strain evidence="1">233</strain>
        <tissue evidence="1">Head and thorax</tissue>
    </source>
</reference>
<accession>A0ABD2A9R9</accession>
<proteinExistence type="predicted"/>
<gene>
    <name evidence="1" type="ORF">V1478_013071</name>
</gene>
<protein>
    <submittedName>
        <fullName evidence="1">Uncharacterized protein</fullName>
    </submittedName>
</protein>
<evidence type="ECO:0000313" key="1">
    <source>
        <dbReference type="EMBL" id="KAL2717371.1"/>
    </source>
</evidence>
<dbReference type="EMBL" id="JAUDFV010000153">
    <property type="protein sequence ID" value="KAL2717371.1"/>
    <property type="molecule type" value="Genomic_DNA"/>
</dbReference>
<keyword evidence="2" id="KW-1185">Reference proteome</keyword>
<comment type="caution">
    <text evidence="1">The sequence shown here is derived from an EMBL/GenBank/DDBJ whole genome shotgun (WGS) entry which is preliminary data.</text>
</comment>
<organism evidence="1 2">
    <name type="scientific">Vespula squamosa</name>
    <name type="common">Southern yellow jacket</name>
    <name type="synonym">Wasp</name>
    <dbReference type="NCBI Taxonomy" id="30214"/>
    <lineage>
        <taxon>Eukaryota</taxon>
        <taxon>Metazoa</taxon>
        <taxon>Ecdysozoa</taxon>
        <taxon>Arthropoda</taxon>
        <taxon>Hexapoda</taxon>
        <taxon>Insecta</taxon>
        <taxon>Pterygota</taxon>
        <taxon>Neoptera</taxon>
        <taxon>Endopterygota</taxon>
        <taxon>Hymenoptera</taxon>
        <taxon>Apocrita</taxon>
        <taxon>Aculeata</taxon>
        <taxon>Vespoidea</taxon>
        <taxon>Vespidae</taxon>
        <taxon>Vespinae</taxon>
        <taxon>Vespula</taxon>
    </lineage>
</organism>
<sequence length="138" mass="16027">MLRIRSTIAHSVLYESSAPCMESQVPHYPDGERREKETSLICEKYSESRISQVRWRKKKEVFYTLCAYTYDGVLNSSTSVEEVKRAPRRFSQFDHVCNSEFGTSRASRPRIPSITRASKQYRECCCGIPKHIPIIRTT</sequence>